<dbReference type="Gene3D" id="3.40.50.1820">
    <property type="entry name" value="alpha/beta hydrolase"/>
    <property type="match status" value="1"/>
</dbReference>
<dbReference type="EMBL" id="KB454487">
    <property type="protein sequence ID" value="EME32143.1"/>
    <property type="molecule type" value="Genomic_DNA"/>
</dbReference>
<organism evidence="2 3">
    <name type="scientific">Galdieria sulphuraria</name>
    <name type="common">Red alga</name>
    <dbReference type="NCBI Taxonomy" id="130081"/>
    <lineage>
        <taxon>Eukaryota</taxon>
        <taxon>Rhodophyta</taxon>
        <taxon>Bangiophyceae</taxon>
        <taxon>Galdieriales</taxon>
        <taxon>Galdieriaceae</taxon>
        <taxon>Galdieria</taxon>
    </lineage>
</organism>
<dbReference type="InterPro" id="IPR044294">
    <property type="entry name" value="Lipase-like"/>
</dbReference>
<evidence type="ECO:0000313" key="2">
    <source>
        <dbReference type="EMBL" id="EME32143.1"/>
    </source>
</evidence>
<dbReference type="KEGG" id="gsl:Gasu_05580"/>
<dbReference type="GeneID" id="17090740"/>
<evidence type="ECO:0000259" key="1">
    <source>
        <dbReference type="Pfam" id="PF05057"/>
    </source>
</evidence>
<protein>
    <submittedName>
        <fullName evidence="2">Hydrolase</fullName>
    </submittedName>
</protein>
<keyword evidence="2" id="KW-0378">Hydrolase</keyword>
<dbReference type="InterPro" id="IPR007751">
    <property type="entry name" value="DUF676_lipase-like"/>
</dbReference>
<accession>M2Y7T3</accession>
<gene>
    <name evidence="2" type="ORF">Gasu_05580</name>
</gene>
<keyword evidence="3" id="KW-1185">Reference proteome</keyword>
<dbReference type="Pfam" id="PF05057">
    <property type="entry name" value="DUF676"/>
    <property type="match status" value="1"/>
</dbReference>
<dbReference type="GO" id="GO:0016787">
    <property type="term" value="F:hydrolase activity"/>
    <property type="evidence" value="ECO:0007669"/>
    <property type="project" value="UniProtKB-KW"/>
</dbReference>
<name>M2Y7T3_GALSU</name>
<dbReference type="eggNOG" id="KOG4372">
    <property type="taxonomic scope" value="Eukaryota"/>
</dbReference>
<evidence type="ECO:0000313" key="3">
    <source>
        <dbReference type="Proteomes" id="UP000030680"/>
    </source>
</evidence>
<dbReference type="OrthoDB" id="273452at2759"/>
<dbReference type="InterPro" id="IPR029058">
    <property type="entry name" value="AB_hydrolase_fold"/>
</dbReference>
<dbReference type="PANTHER" id="PTHR12482:SF62">
    <property type="entry name" value="LIPASE ROG1-RELATED"/>
    <property type="match status" value="1"/>
</dbReference>
<proteinExistence type="predicted"/>
<dbReference type="AlphaFoldDB" id="M2Y7T3"/>
<sequence length="394" mass="44482">MKDYDGIADIKILDCLFRTGFVQAPYSLKTSSFKKLLRQNLRMQHKGHCIGSKPLYTLKDFTSASEEPSHLVVLVHGLHGSSKDFLFLEKSLLQLDKTQSLVVFRPSVNEGRTTDGICKGGSRLAEAVRAFCSKYPSLRSISFVGFSLGGLYVRYALFLLMDKCSPEKSLICGLKPYNILLVASPNLGVSGFGPFRYLPRVLQMAIVTFLGETIRELFLFDRKKFDGRVPLLWAMTDDAFISAIAQFPRRFLFANIRYDVEVPYGTAALQPAIRHVLNSSIQAESSVSVKRTPNISIWKKYLECSSGSSWRSVPFSFGKYLSTQRVMKLEELMASRLRSIDWYLFEVDFGSFLPPVHDSIVAVSRNSMFERVFRKGKDAVEVISHLIVKEETVS</sequence>
<reference evidence="3" key="1">
    <citation type="journal article" date="2013" name="Science">
        <title>Gene transfer from bacteria and archaea facilitated evolution of an extremophilic eukaryote.</title>
        <authorList>
            <person name="Schonknecht G."/>
            <person name="Chen W.H."/>
            <person name="Ternes C.M."/>
            <person name="Barbier G.G."/>
            <person name="Shrestha R.P."/>
            <person name="Stanke M."/>
            <person name="Brautigam A."/>
            <person name="Baker B.J."/>
            <person name="Banfield J.F."/>
            <person name="Garavito R.M."/>
            <person name="Carr K."/>
            <person name="Wilkerson C."/>
            <person name="Rensing S.A."/>
            <person name="Gagneul D."/>
            <person name="Dickenson N.E."/>
            <person name="Oesterhelt C."/>
            <person name="Lercher M.J."/>
            <person name="Weber A.P."/>
        </authorList>
    </citation>
    <scope>NUCLEOTIDE SEQUENCE [LARGE SCALE GENOMIC DNA]</scope>
    <source>
        <strain evidence="3">074W</strain>
    </source>
</reference>
<dbReference type="SUPFAM" id="SSF53474">
    <property type="entry name" value="alpha/beta-Hydrolases"/>
    <property type="match status" value="1"/>
</dbReference>
<dbReference type="RefSeq" id="XP_005708663.1">
    <property type="nucleotide sequence ID" value="XM_005708606.1"/>
</dbReference>
<dbReference type="PANTHER" id="PTHR12482">
    <property type="entry name" value="LIPASE ROG1-RELATED-RELATED"/>
    <property type="match status" value="1"/>
</dbReference>
<dbReference type="Proteomes" id="UP000030680">
    <property type="component" value="Unassembled WGS sequence"/>
</dbReference>
<feature type="domain" description="DUF676" evidence="1">
    <location>
        <begin position="66"/>
        <end position="266"/>
    </location>
</feature>
<dbReference type="Gramene" id="EME32143">
    <property type="protein sequence ID" value="EME32143"/>
    <property type="gene ID" value="Gasu_05580"/>
</dbReference>